<keyword evidence="4" id="KW-0833">Ubl conjugation pathway</keyword>
<dbReference type="GO" id="GO:0000422">
    <property type="term" value="P:autophagy of mitochondrion"/>
    <property type="evidence" value="ECO:0007669"/>
    <property type="project" value="TreeGrafter"/>
</dbReference>
<name>A0A5B8MSD1_9CHLO</name>
<dbReference type="GO" id="GO:0061651">
    <property type="term" value="F:Atg12 conjugating enzyme activity"/>
    <property type="evidence" value="ECO:0007669"/>
    <property type="project" value="TreeGrafter"/>
</dbReference>
<evidence type="ECO:0000256" key="4">
    <source>
        <dbReference type="ARBA" id="ARBA00022786"/>
    </source>
</evidence>
<dbReference type="InterPro" id="IPR007135">
    <property type="entry name" value="Atg3/Atg10"/>
</dbReference>
<dbReference type="OrthoDB" id="4089664at2759"/>
<dbReference type="GO" id="GO:0000045">
    <property type="term" value="P:autophagosome assembly"/>
    <property type="evidence" value="ECO:0007669"/>
    <property type="project" value="TreeGrafter"/>
</dbReference>
<evidence type="ECO:0000256" key="7">
    <source>
        <dbReference type="SAM" id="MobiDB-lite"/>
    </source>
</evidence>
<dbReference type="GO" id="GO:0005829">
    <property type="term" value="C:cytosol"/>
    <property type="evidence" value="ECO:0007669"/>
    <property type="project" value="TreeGrafter"/>
</dbReference>
<gene>
    <name evidence="8" type="ORF">A3770_11p61460</name>
</gene>
<feature type="region of interest" description="Disordered" evidence="7">
    <location>
        <begin position="98"/>
        <end position="118"/>
    </location>
</feature>
<proteinExistence type="inferred from homology"/>
<evidence type="ECO:0000256" key="2">
    <source>
        <dbReference type="ARBA" id="ARBA00021099"/>
    </source>
</evidence>
<dbReference type="STRING" id="1764295.A0A5B8MSD1"/>
<evidence type="ECO:0000313" key="8">
    <source>
        <dbReference type="EMBL" id="QDZ23628.1"/>
    </source>
</evidence>
<keyword evidence="5" id="KW-0072">Autophagy</keyword>
<dbReference type="GO" id="GO:0032446">
    <property type="term" value="P:protein modification by small protein conjugation"/>
    <property type="evidence" value="ECO:0007669"/>
    <property type="project" value="TreeGrafter"/>
</dbReference>
<dbReference type="PANTHER" id="PTHR14957:SF1">
    <property type="entry name" value="UBIQUITIN-LIKE-CONJUGATING ENZYME ATG10"/>
    <property type="match status" value="1"/>
</dbReference>
<sequence>MEGRREVVVTEEEWPNAAVAFARAWSVLLGKGGGMAGGRGGSALLKSAGRWEVRGSRTLGGEVQYLCLERVAVAVGEDSRGEGIGEGSTGVELWEVEESDDDEEALAGPTTLQPPASRDSGTGVVHLYDFHVVHNPSYQVPEVFFFGRCGRDGRVLNFEEVARDFSLHAPYSQEDLSSVFVPKEHPLLLLPWYGTHLCETPGLLRAMLAPREGGCGLHLEPELRYMVSWWSAIGKHFGLGLPLELVKDSLASQQDVVREKSVTRAERADINP</sequence>
<evidence type="ECO:0000256" key="1">
    <source>
        <dbReference type="ARBA" id="ARBA00005696"/>
    </source>
</evidence>
<dbReference type="Pfam" id="PF03987">
    <property type="entry name" value="Autophagy_act_C"/>
    <property type="match status" value="1"/>
</dbReference>
<dbReference type="EMBL" id="CP031044">
    <property type="protein sequence ID" value="QDZ23628.1"/>
    <property type="molecule type" value="Genomic_DNA"/>
</dbReference>
<accession>A0A5B8MSD1</accession>
<dbReference type="AlphaFoldDB" id="A0A5B8MSD1"/>
<evidence type="ECO:0000256" key="3">
    <source>
        <dbReference type="ARBA" id="ARBA00022679"/>
    </source>
</evidence>
<evidence type="ECO:0000256" key="6">
    <source>
        <dbReference type="ARBA" id="ARBA00029833"/>
    </source>
</evidence>
<keyword evidence="3" id="KW-0808">Transferase</keyword>
<dbReference type="Gene3D" id="3.30.1460.50">
    <property type="match status" value="1"/>
</dbReference>
<keyword evidence="9" id="KW-1185">Reference proteome</keyword>
<evidence type="ECO:0000256" key="5">
    <source>
        <dbReference type="ARBA" id="ARBA00023006"/>
    </source>
</evidence>
<dbReference type="Proteomes" id="UP000316726">
    <property type="component" value="Chromosome 11"/>
</dbReference>
<evidence type="ECO:0000313" key="9">
    <source>
        <dbReference type="Proteomes" id="UP000316726"/>
    </source>
</evidence>
<reference evidence="8 9" key="1">
    <citation type="submission" date="2018-07" db="EMBL/GenBank/DDBJ databases">
        <title>The complete nuclear genome of the prasinophyte Chloropicon primus (CCMP1205).</title>
        <authorList>
            <person name="Pombert J.-F."/>
            <person name="Otis C."/>
            <person name="Turmel M."/>
            <person name="Lemieux C."/>
        </authorList>
    </citation>
    <scope>NUCLEOTIDE SEQUENCE [LARGE SCALE GENOMIC DNA]</scope>
    <source>
        <strain evidence="8 9">CCMP1205</strain>
    </source>
</reference>
<protein>
    <recommendedName>
        <fullName evidence="2">Ubiquitin-like-conjugating enzyme ATG10</fullName>
    </recommendedName>
    <alternativeName>
        <fullName evidence="6">Autophagy-related protein 10</fullName>
    </alternativeName>
</protein>
<comment type="similarity">
    <text evidence="1">Belongs to the ATG10 family.</text>
</comment>
<dbReference type="PANTHER" id="PTHR14957">
    <property type="entry name" value="UBIQUITIN-LIKE-CONJUGATING ENZYME ATG10"/>
    <property type="match status" value="1"/>
</dbReference>
<organism evidence="8 9">
    <name type="scientific">Chloropicon primus</name>
    <dbReference type="NCBI Taxonomy" id="1764295"/>
    <lineage>
        <taxon>Eukaryota</taxon>
        <taxon>Viridiplantae</taxon>
        <taxon>Chlorophyta</taxon>
        <taxon>Chloropicophyceae</taxon>
        <taxon>Chloropicales</taxon>
        <taxon>Chloropicaceae</taxon>
        <taxon>Chloropicon</taxon>
    </lineage>
</organism>